<dbReference type="AlphaFoldDB" id="A0AA37PG65"/>
<evidence type="ECO:0000313" key="2">
    <source>
        <dbReference type="Proteomes" id="UP001055115"/>
    </source>
</evidence>
<gene>
    <name evidence="1" type="ORF">ColSpa_11764</name>
</gene>
<name>A0AA37PG65_9PEZI</name>
<sequence>MCTYIYTLHKDCMHKQYQNIFKCASARGSMPNLPSHGLTLDRTLHLPDVPPWEVPDPMCNERAKIATRPVNGRCRACMGRERELKALEREGTNTAAGVRTSILGLEQLVAASKPLDMGK</sequence>
<dbReference type="RefSeq" id="XP_049133933.1">
    <property type="nucleotide sequence ID" value="XM_049277976.1"/>
</dbReference>
<reference evidence="1 2" key="1">
    <citation type="submission" date="2022-03" db="EMBL/GenBank/DDBJ databases">
        <title>Genome data of Colletotrichum spp.</title>
        <authorList>
            <person name="Utami Y.D."/>
            <person name="Hiruma K."/>
        </authorList>
    </citation>
    <scope>NUCLEOTIDE SEQUENCE [LARGE SCALE GENOMIC DNA]</scope>
    <source>
        <strain evidence="1 2">MAFF 239500</strain>
    </source>
</reference>
<proteinExistence type="predicted"/>
<accession>A0AA37PG65</accession>
<dbReference type="Proteomes" id="UP001055115">
    <property type="component" value="Unassembled WGS sequence"/>
</dbReference>
<comment type="caution">
    <text evidence="1">The sequence shown here is derived from an EMBL/GenBank/DDBJ whole genome shotgun (WGS) entry which is preliminary data.</text>
</comment>
<evidence type="ECO:0000313" key="1">
    <source>
        <dbReference type="EMBL" id="GKT51583.1"/>
    </source>
</evidence>
<dbReference type="GeneID" id="73332566"/>
<protein>
    <submittedName>
        <fullName evidence="1">Uncharacterized protein</fullName>
    </submittedName>
</protein>
<dbReference type="EMBL" id="BQXU01000050">
    <property type="protein sequence ID" value="GKT51583.1"/>
    <property type="molecule type" value="Genomic_DNA"/>
</dbReference>
<organism evidence="1 2">
    <name type="scientific">Colletotrichum spaethianum</name>
    <dbReference type="NCBI Taxonomy" id="700344"/>
    <lineage>
        <taxon>Eukaryota</taxon>
        <taxon>Fungi</taxon>
        <taxon>Dikarya</taxon>
        <taxon>Ascomycota</taxon>
        <taxon>Pezizomycotina</taxon>
        <taxon>Sordariomycetes</taxon>
        <taxon>Hypocreomycetidae</taxon>
        <taxon>Glomerellales</taxon>
        <taxon>Glomerellaceae</taxon>
        <taxon>Colletotrichum</taxon>
        <taxon>Colletotrichum spaethianum species complex</taxon>
    </lineage>
</organism>
<keyword evidence="2" id="KW-1185">Reference proteome</keyword>